<feature type="region of interest" description="Disordered" evidence="1">
    <location>
        <begin position="1"/>
        <end position="61"/>
    </location>
</feature>
<organism evidence="2 3">
    <name type="scientific">Sphaerobolus stellatus (strain SS14)</name>
    <dbReference type="NCBI Taxonomy" id="990650"/>
    <lineage>
        <taxon>Eukaryota</taxon>
        <taxon>Fungi</taxon>
        <taxon>Dikarya</taxon>
        <taxon>Basidiomycota</taxon>
        <taxon>Agaricomycotina</taxon>
        <taxon>Agaricomycetes</taxon>
        <taxon>Phallomycetidae</taxon>
        <taxon>Geastrales</taxon>
        <taxon>Sphaerobolaceae</taxon>
        <taxon>Sphaerobolus</taxon>
    </lineage>
</organism>
<gene>
    <name evidence="2" type="ORF">M422DRAFT_55766</name>
</gene>
<feature type="compositionally biased region" description="Basic and acidic residues" evidence="1">
    <location>
        <begin position="39"/>
        <end position="49"/>
    </location>
</feature>
<accession>A0A0C9TVL8</accession>
<protein>
    <submittedName>
        <fullName evidence="2">Uncharacterized protein</fullName>
    </submittedName>
</protein>
<evidence type="ECO:0000256" key="1">
    <source>
        <dbReference type="SAM" id="MobiDB-lite"/>
    </source>
</evidence>
<dbReference type="HOGENOM" id="CLU_1090597_0_0_1"/>
<sequence length="255" mass="28351">MAGPFNATENPSSTPSPRSPRGISFLLRSTNRSACDHASPYDKHSRYRDGGNASSPFQPRISEPTYGLTIYAPGGANRDRPKLPSIKFIAQSVNLLQPTVMRPAVYCHSNNPDWVASRPRLTKAFLQQVLYVVHGEEFHDPPAVKSYPVTGARCPYVDPRTRGRCEFVHVKKGRKTSRTVYTVPAPPACGDWTQLKHHVNHGLDKMKAQLTGQMGLFQCSIIADARSFMTWGIALFVPSLLGVHKGVEELDHHMY</sequence>
<dbReference type="AlphaFoldDB" id="A0A0C9TVL8"/>
<feature type="compositionally biased region" description="Low complexity" evidence="1">
    <location>
        <begin position="11"/>
        <end position="21"/>
    </location>
</feature>
<evidence type="ECO:0000313" key="2">
    <source>
        <dbReference type="EMBL" id="KIJ25854.1"/>
    </source>
</evidence>
<dbReference type="EMBL" id="KN837395">
    <property type="protein sequence ID" value="KIJ25854.1"/>
    <property type="molecule type" value="Genomic_DNA"/>
</dbReference>
<dbReference type="Proteomes" id="UP000054279">
    <property type="component" value="Unassembled WGS sequence"/>
</dbReference>
<proteinExistence type="predicted"/>
<evidence type="ECO:0000313" key="3">
    <source>
        <dbReference type="Proteomes" id="UP000054279"/>
    </source>
</evidence>
<keyword evidence="3" id="KW-1185">Reference proteome</keyword>
<name>A0A0C9TVL8_SPHS4</name>
<reference evidence="2 3" key="1">
    <citation type="submission" date="2014-06" db="EMBL/GenBank/DDBJ databases">
        <title>Evolutionary Origins and Diversification of the Mycorrhizal Mutualists.</title>
        <authorList>
            <consortium name="DOE Joint Genome Institute"/>
            <consortium name="Mycorrhizal Genomics Consortium"/>
            <person name="Kohler A."/>
            <person name="Kuo A."/>
            <person name="Nagy L.G."/>
            <person name="Floudas D."/>
            <person name="Copeland A."/>
            <person name="Barry K.W."/>
            <person name="Cichocki N."/>
            <person name="Veneault-Fourrey C."/>
            <person name="LaButti K."/>
            <person name="Lindquist E.A."/>
            <person name="Lipzen A."/>
            <person name="Lundell T."/>
            <person name="Morin E."/>
            <person name="Murat C."/>
            <person name="Riley R."/>
            <person name="Ohm R."/>
            <person name="Sun H."/>
            <person name="Tunlid A."/>
            <person name="Henrissat B."/>
            <person name="Grigoriev I.V."/>
            <person name="Hibbett D.S."/>
            <person name="Martin F."/>
        </authorList>
    </citation>
    <scope>NUCLEOTIDE SEQUENCE [LARGE SCALE GENOMIC DNA]</scope>
    <source>
        <strain evidence="2 3">SS14</strain>
    </source>
</reference>